<reference evidence="2 3" key="1">
    <citation type="submission" date="2019-08" db="EMBL/GenBank/DDBJ databases">
        <title>Professor.</title>
        <authorList>
            <person name="Park J.S."/>
        </authorList>
    </citation>
    <scope>NUCLEOTIDE SEQUENCE [LARGE SCALE GENOMIC DNA]</scope>
    <source>
        <strain evidence="2 3">176CP5-101</strain>
    </source>
</reference>
<evidence type="ECO:0000313" key="2">
    <source>
        <dbReference type="EMBL" id="TXN37417.1"/>
    </source>
</evidence>
<dbReference type="InterPro" id="IPR024775">
    <property type="entry name" value="DinB-like"/>
</dbReference>
<dbReference type="Proteomes" id="UP000321456">
    <property type="component" value="Unassembled WGS sequence"/>
</dbReference>
<dbReference type="InterPro" id="IPR034660">
    <property type="entry name" value="DinB/YfiT-like"/>
</dbReference>
<dbReference type="EMBL" id="VRUR01000001">
    <property type="protein sequence ID" value="TXN37417.1"/>
    <property type="molecule type" value="Genomic_DNA"/>
</dbReference>
<proteinExistence type="predicted"/>
<feature type="domain" description="DinB-like" evidence="1">
    <location>
        <begin position="30"/>
        <end position="158"/>
    </location>
</feature>
<accession>A0A5C8V6U0</accession>
<keyword evidence="3" id="KW-1185">Reference proteome</keyword>
<comment type="caution">
    <text evidence="2">The sequence shown here is derived from an EMBL/GenBank/DDBJ whole genome shotgun (WGS) entry which is preliminary data.</text>
</comment>
<dbReference type="SUPFAM" id="SSF109854">
    <property type="entry name" value="DinB/YfiT-like putative metalloenzymes"/>
    <property type="match status" value="1"/>
</dbReference>
<name>A0A5C8V6U0_9FLAO</name>
<dbReference type="Pfam" id="PF12867">
    <property type="entry name" value="DinB_2"/>
    <property type="match status" value="1"/>
</dbReference>
<evidence type="ECO:0000313" key="3">
    <source>
        <dbReference type="Proteomes" id="UP000321456"/>
    </source>
</evidence>
<protein>
    <submittedName>
        <fullName evidence="2">DinB family protein</fullName>
    </submittedName>
</protein>
<dbReference type="Gene3D" id="1.20.120.450">
    <property type="entry name" value="dinb family like domain"/>
    <property type="match status" value="1"/>
</dbReference>
<organism evidence="2 3">
    <name type="scientific">Flagellimonas hymeniacidonis</name>
    <dbReference type="NCBI Taxonomy" id="2603628"/>
    <lineage>
        <taxon>Bacteria</taxon>
        <taxon>Pseudomonadati</taxon>
        <taxon>Bacteroidota</taxon>
        <taxon>Flavobacteriia</taxon>
        <taxon>Flavobacteriales</taxon>
        <taxon>Flavobacteriaceae</taxon>
        <taxon>Flagellimonas</taxon>
    </lineage>
</organism>
<evidence type="ECO:0000259" key="1">
    <source>
        <dbReference type="Pfam" id="PF12867"/>
    </source>
</evidence>
<sequence length="163" mass="19156">MKYTPKDGFPYYFALVKDMDCPSLFSDSSTRTFLNAISEKKAVYRYASDKWSIKQVVGHITDHERIKMFRAFLLSRNQSIELWGYDQNALVDNGRFDELSFKQLIADFVNVRNASISFVDTLSEKQLKLKGMARQYEITLEDFLKSIIGHERHHINLIKERYI</sequence>
<gene>
    <name evidence="2" type="ORF">FVB32_03795</name>
</gene>
<dbReference type="AlphaFoldDB" id="A0A5C8V6U0"/>
<dbReference type="RefSeq" id="WP_147741321.1">
    <property type="nucleotide sequence ID" value="NZ_VRUR01000001.1"/>
</dbReference>